<keyword evidence="2" id="KW-1185">Reference proteome</keyword>
<comment type="caution">
    <text evidence="1">The sequence shown here is derived from an EMBL/GenBank/DDBJ whole genome shotgun (WGS) entry which is preliminary data.</text>
</comment>
<organism evidence="1 2">
    <name type="scientific">Streptomyces pactum</name>
    <dbReference type="NCBI Taxonomy" id="68249"/>
    <lineage>
        <taxon>Bacteria</taxon>
        <taxon>Bacillati</taxon>
        <taxon>Actinomycetota</taxon>
        <taxon>Actinomycetes</taxon>
        <taxon>Kitasatosporales</taxon>
        <taxon>Streptomycetaceae</taxon>
        <taxon>Streptomyces</taxon>
    </lineage>
</organism>
<dbReference type="Proteomes" id="UP000807371">
    <property type="component" value="Unassembled WGS sequence"/>
</dbReference>
<evidence type="ECO:0000313" key="2">
    <source>
        <dbReference type="Proteomes" id="UP000807371"/>
    </source>
</evidence>
<proteinExistence type="predicted"/>
<reference evidence="1 2" key="1">
    <citation type="submission" date="2020-09" db="EMBL/GenBank/DDBJ databases">
        <title>Biosynthesis of the nuclear factor of activated T cells inhibitor NFAT-133 and its congeners in Streptomyces pactum.</title>
        <authorList>
            <person name="Zhou W."/>
            <person name="Posri P."/>
            <person name="Abugrain M.E."/>
            <person name="Weisberg A.J."/>
            <person name="Chang J.H."/>
            <person name="Mahmud T."/>
        </authorList>
    </citation>
    <scope>NUCLEOTIDE SEQUENCE [LARGE SCALE GENOMIC DNA]</scope>
    <source>
        <strain evidence="1 2">ATCC 27456</strain>
    </source>
</reference>
<protein>
    <submittedName>
        <fullName evidence="1">Uncharacterized protein</fullName>
    </submittedName>
</protein>
<evidence type="ECO:0000313" key="1">
    <source>
        <dbReference type="EMBL" id="MBH5334310.1"/>
    </source>
</evidence>
<gene>
    <name evidence="1" type="ORF">IHE55_05615</name>
</gene>
<accession>A0ABS0NGJ1</accession>
<dbReference type="RefSeq" id="WP_197988024.1">
    <property type="nucleotide sequence ID" value="NZ_JACYXC010000001.1"/>
</dbReference>
<name>A0ABS0NGJ1_9ACTN</name>
<sequence length="257" mass="26627">MGTSTRWSGPRGRTGTAGEWSRVTGRLGSWRPDRADADQVLDDIAADHVRVLHRTLRADPSAFGLYEIVCAAGERLASALGVLAESGPVGADSTDAFLARFAGEVGGDGGTLAEAAVRRAAASAAQRLLDHLQTDGDPAGGLGGLAGDLLCLLYRWFFADAVAEFLRAVVAEQVRLAVPLPPALDPEDRIPEWVAGHVLRLVPSPCEEAAYLSAGSDTAEAGVDGSAGPLPEIARTLVPRSAGRVLGLITDDGEEAA</sequence>
<dbReference type="EMBL" id="JACYXC010000001">
    <property type="protein sequence ID" value="MBH5334310.1"/>
    <property type="molecule type" value="Genomic_DNA"/>
</dbReference>